<proteinExistence type="predicted"/>
<dbReference type="RefSeq" id="WP_135846656.1">
    <property type="nucleotide sequence ID" value="NZ_CP035088.1"/>
</dbReference>
<organism evidence="1 2">
    <name type="scientific">Pseudomonas viciae</name>
    <dbReference type="NCBI Taxonomy" id="2505979"/>
    <lineage>
        <taxon>Bacteria</taxon>
        <taxon>Pseudomonadati</taxon>
        <taxon>Pseudomonadota</taxon>
        <taxon>Gammaproteobacteria</taxon>
        <taxon>Pseudomonadales</taxon>
        <taxon>Pseudomonadaceae</taxon>
        <taxon>Pseudomonas</taxon>
    </lineage>
</organism>
<dbReference type="KEGG" id="pvk:EPZ47_21625"/>
<reference evidence="1 2" key="1">
    <citation type="journal article" date="2019" name="Front. Microbiol.">
        <title>In silico and Genetic Analyses of Cyclic Lipopeptide Synthetic Gene Clusters in Pseudomonas sp. 11K1.</title>
        <authorList>
            <person name="Zhao H."/>
            <person name="Liu Y.P."/>
            <person name="Zhang L.Q."/>
        </authorList>
    </citation>
    <scope>NUCLEOTIDE SEQUENCE [LARGE SCALE GENOMIC DNA]</scope>
    <source>
        <strain evidence="1 2">11K1</strain>
    </source>
</reference>
<sequence>MFIDPGTELPYIPTPSYFLGCFDIYDREETLGEELEKFDPNNAADRELLITNYSLKGKRSYREKFLLYKCLESALLDEAYDFQALLEHDCQECSSLPNGWDTMENPRIFFEDIYKLASKVWADDLRKAEAEDRSTWYYI</sequence>
<evidence type="ECO:0000313" key="1">
    <source>
        <dbReference type="EMBL" id="QBZ91194.1"/>
    </source>
</evidence>
<name>A0A4V1CB52_9PSED</name>
<dbReference type="OrthoDB" id="6984242at2"/>
<evidence type="ECO:0000313" key="2">
    <source>
        <dbReference type="Proteomes" id="UP000296468"/>
    </source>
</evidence>
<protein>
    <submittedName>
        <fullName evidence="1">Uncharacterized protein</fullName>
    </submittedName>
</protein>
<dbReference type="AlphaFoldDB" id="A0A4V1CB52"/>
<dbReference type="Proteomes" id="UP000296468">
    <property type="component" value="Chromosome"/>
</dbReference>
<accession>A0A4V1CB52</accession>
<gene>
    <name evidence="1" type="ORF">EPZ47_21625</name>
</gene>
<dbReference type="EMBL" id="CP035088">
    <property type="protein sequence ID" value="QBZ91194.1"/>
    <property type="molecule type" value="Genomic_DNA"/>
</dbReference>